<evidence type="ECO:0000256" key="3">
    <source>
        <dbReference type="ARBA" id="ARBA00023125"/>
    </source>
</evidence>
<evidence type="ECO:0000256" key="1">
    <source>
        <dbReference type="ARBA" id="ARBA00004123"/>
    </source>
</evidence>
<dbReference type="SMR" id="V7B5A5"/>
<dbReference type="PRINTS" id="PR00367">
    <property type="entry name" value="ETHRSPELEMNT"/>
</dbReference>
<dbReference type="Gene3D" id="3.30.730.10">
    <property type="entry name" value="AP2/ERF domain"/>
    <property type="match status" value="1"/>
</dbReference>
<dbReference type="Proteomes" id="UP000000226">
    <property type="component" value="Chromosome 8"/>
</dbReference>
<protein>
    <recommendedName>
        <fullName evidence="8">AP2/ERF domain-containing protein</fullName>
    </recommendedName>
</protein>
<dbReference type="InterPro" id="IPR016177">
    <property type="entry name" value="DNA-bd_dom_sf"/>
</dbReference>
<organism evidence="9 10">
    <name type="scientific">Phaseolus vulgaris</name>
    <name type="common">Kidney bean</name>
    <name type="synonym">French bean</name>
    <dbReference type="NCBI Taxonomy" id="3885"/>
    <lineage>
        <taxon>Eukaryota</taxon>
        <taxon>Viridiplantae</taxon>
        <taxon>Streptophyta</taxon>
        <taxon>Embryophyta</taxon>
        <taxon>Tracheophyta</taxon>
        <taxon>Spermatophyta</taxon>
        <taxon>Magnoliopsida</taxon>
        <taxon>eudicotyledons</taxon>
        <taxon>Gunneridae</taxon>
        <taxon>Pentapetalae</taxon>
        <taxon>rosids</taxon>
        <taxon>fabids</taxon>
        <taxon>Fabales</taxon>
        <taxon>Fabaceae</taxon>
        <taxon>Papilionoideae</taxon>
        <taxon>50 kb inversion clade</taxon>
        <taxon>NPAAA clade</taxon>
        <taxon>indigoferoid/millettioid clade</taxon>
        <taxon>Phaseoleae</taxon>
        <taxon>Phaseolus</taxon>
    </lineage>
</organism>
<dbReference type="OMA" id="RRAHGKF"/>
<evidence type="ECO:0000256" key="5">
    <source>
        <dbReference type="ARBA" id="ARBA00023242"/>
    </source>
</evidence>
<evidence type="ECO:0000259" key="8">
    <source>
        <dbReference type="PROSITE" id="PS51032"/>
    </source>
</evidence>
<evidence type="ECO:0000313" key="9">
    <source>
        <dbReference type="EMBL" id="ESW11631.1"/>
    </source>
</evidence>
<comment type="subcellular location">
    <subcellularLocation>
        <location evidence="1">Nucleus</location>
    </subcellularLocation>
</comment>
<keyword evidence="4" id="KW-0804">Transcription</keyword>
<keyword evidence="5" id="KW-0539">Nucleus</keyword>
<dbReference type="GO" id="GO:0003700">
    <property type="term" value="F:DNA-binding transcription factor activity"/>
    <property type="evidence" value="ECO:0007669"/>
    <property type="project" value="InterPro"/>
</dbReference>
<evidence type="ECO:0000256" key="4">
    <source>
        <dbReference type="ARBA" id="ARBA00023163"/>
    </source>
</evidence>
<dbReference type="FunFam" id="3.30.730.10:FF:000001">
    <property type="entry name" value="Ethylene-responsive transcription factor 2"/>
    <property type="match status" value="1"/>
</dbReference>
<dbReference type="EMBL" id="CM002295">
    <property type="protein sequence ID" value="ESW11631.1"/>
    <property type="molecule type" value="Genomic_DNA"/>
</dbReference>
<dbReference type="SMART" id="SM00380">
    <property type="entry name" value="AP2"/>
    <property type="match status" value="1"/>
</dbReference>
<dbReference type="GO" id="GO:0009873">
    <property type="term" value="P:ethylene-activated signaling pathway"/>
    <property type="evidence" value="ECO:0007669"/>
    <property type="project" value="InterPro"/>
</dbReference>
<feature type="region of interest" description="Disordered" evidence="7">
    <location>
        <begin position="139"/>
        <end position="171"/>
    </location>
</feature>
<comment type="similarity">
    <text evidence="6">Belongs to the AP2/ERF transcription factor family. ERF subfamily.</text>
</comment>
<dbReference type="GO" id="GO:0005634">
    <property type="term" value="C:nucleus"/>
    <property type="evidence" value="ECO:0007669"/>
    <property type="project" value="UniProtKB-SubCell"/>
</dbReference>
<sequence length="181" mass="20178">MKAPHQVVVTNNNKSISKSEMDTEFDMIFSETIEHYMVDDEACGLKNDVLVSNESSLSENGGGKVEEEVPRGSRYRGVRRRAHGKFAAEIKDPNRSNRIWLGTYHTEEEAALAYDNAVFKIRGSKAKLNFPHLIPPLDASTIHVADPPSSSSTPEDRSEGSRKRKGVAGLLNKLARERNRI</sequence>
<dbReference type="PANTHER" id="PTHR31190">
    <property type="entry name" value="DNA-BINDING DOMAIN"/>
    <property type="match status" value="1"/>
</dbReference>
<dbReference type="GO" id="GO:0003677">
    <property type="term" value="F:DNA binding"/>
    <property type="evidence" value="ECO:0007669"/>
    <property type="project" value="UniProtKB-KW"/>
</dbReference>
<dbReference type="PhylomeDB" id="V7B5A5"/>
<evidence type="ECO:0000256" key="6">
    <source>
        <dbReference type="ARBA" id="ARBA00024343"/>
    </source>
</evidence>
<gene>
    <name evidence="9" type="ORF">PHAVU_008G046500g</name>
</gene>
<dbReference type="CDD" id="cd00018">
    <property type="entry name" value="AP2"/>
    <property type="match status" value="1"/>
</dbReference>
<dbReference type="Pfam" id="PF00847">
    <property type="entry name" value="AP2"/>
    <property type="match status" value="1"/>
</dbReference>
<dbReference type="InterPro" id="IPR036955">
    <property type="entry name" value="AP2/ERF_dom_sf"/>
</dbReference>
<dbReference type="InterPro" id="IPR001471">
    <property type="entry name" value="AP2/ERF_dom"/>
</dbReference>
<keyword evidence="10" id="KW-1185">Reference proteome</keyword>
<dbReference type="SUPFAM" id="SSF54171">
    <property type="entry name" value="DNA-binding domain"/>
    <property type="match status" value="1"/>
</dbReference>
<dbReference type="PROSITE" id="PS51032">
    <property type="entry name" value="AP2_ERF"/>
    <property type="match status" value="1"/>
</dbReference>
<evidence type="ECO:0000313" key="10">
    <source>
        <dbReference type="Proteomes" id="UP000000226"/>
    </source>
</evidence>
<evidence type="ECO:0000256" key="7">
    <source>
        <dbReference type="SAM" id="MobiDB-lite"/>
    </source>
</evidence>
<proteinExistence type="inferred from homology"/>
<reference evidence="10" key="1">
    <citation type="journal article" date="2014" name="Nat. Genet.">
        <title>A reference genome for common bean and genome-wide analysis of dual domestications.</title>
        <authorList>
            <person name="Schmutz J."/>
            <person name="McClean P.E."/>
            <person name="Mamidi S."/>
            <person name="Wu G.A."/>
            <person name="Cannon S.B."/>
            <person name="Grimwood J."/>
            <person name="Jenkins J."/>
            <person name="Shu S."/>
            <person name="Song Q."/>
            <person name="Chavarro C."/>
            <person name="Torres-Torres M."/>
            <person name="Geffroy V."/>
            <person name="Moghaddam S.M."/>
            <person name="Gao D."/>
            <person name="Abernathy B."/>
            <person name="Barry K."/>
            <person name="Blair M."/>
            <person name="Brick M.A."/>
            <person name="Chovatia M."/>
            <person name="Gepts P."/>
            <person name="Goodstein D.M."/>
            <person name="Gonzales M."/>
            <person name="Hellsten U."/>
            <person name="Hyten D.L."/>
            <person name="Jia G."/>
            <person name="Kelly J.D."/>
            <person name="Kudrna D."/>
            <person name="Lee R."/>
            <person name="Richard M.M."/>
            <person name="Miklas P.N."/>
            <person name="Osorno J.M."/>
            <person name="Rodrigues J."/>
            <person name="Thareau V."/>
            <person name="Urrea C.A."/>
            <person name="Wang M."/>
            <person name="Yu Y."/>
            <person name="Zhang M."/>
            <person name="Wing R.A."/>
            <person name="Cregan P.B."/>
            <person name="Rokhsar D.S."/>
            <person name="Jackson S.A."/>
        </authorList>
    </citation>
    <scope>NUCLEOTIDE SEQUENCE [LARGE SCALE GENOMIC DNA]</scope>
    <source>
        <strain evidence="10">cv. G19833</strain>
    </source>
</reference>
<dbReference type="PANTHER" id="PTHR31190:SF306">
    <property type="entry name" value="AP2-DOMAIN DNA-BINDING PROTEIN"/>
    <property type="match status" value="1"/>
</dbReference>
<keyword evidence="3" id="KW-0238">DNA-binding</keyword>
<evidence type="ECO:0000256" key="2">
    <source>
        <dbReference type="ARBA" id="ARBA00023015"/>
    </source>
</evidence>
<dbReference type="InterPro" id="IPR044808">
    <property type="entry name" value="ERF_plant"/>
</dbReference>
<accession>V7B5A5</accession>
<dbReference type="OrthoDB" id="552345at2759"/>
<dbReference type="STRING" id="3885.V7B5A5"/>
<keyword evidence="2" id="KW-0805">Transcription regulation</keyword>
<feature type="domain" description="AP2/ERF" evidence="8">
    <location>
        <begin position="74"/>
        <end position="131"/>
    </location>
</feature>
<dbReference type="AlphaFoldDB" id="V7B5A5"/>
<name>V7B5A5_PHAVU</name>
<dbReference type="Gramene" id="ESW11631">
    <property type="protein sequence ID" value="ESW11631"/>
    <property type="gene ID" value="PHAVU_008G046500g"/>
</dbReference>